<feature type="region of interest" description="Disordered" evidence="1">
    <location>
        <begin position="282"/>
        <end position="332"/>
    </location>
</feature>
<evidence type="ECO:0000313" key="3">
    <source>
        <dbReference type="Proteomes" id="UP001140562"/>
    </source>
</evidence>
<evidence type="ECO:0000256" key="1">
    <source>
        <dbReference type="SAM" id="MobiDB-lite"/>
    </source>
</evidence>
<gene>
    <name evidence="2" type="ORF">N0V87_001607</name>
</gene>
<proteinExistence type="predicted"/>
<dbReference type="EMBL" id="JAPEUV010000010">
    <property type="protein sequence ID" value="KAJ4341592.1"/>
    <property type="molecule type" value="Genomic_DNA"/>
</dbReference>
<dbReference type="OrthoDB" id="3788551at2759"/>
<comment type="caution">
    <text evidence="2">The sequence shown here is derived from an EMBL/GenBank/DDBJ whole genome shotgun (WGS) entry which is preliminary data.</text>
</comment>
<dbReference type="Proteomes" id="UP001140562">
    <property type="component" value="Unassembled WGS sequence"/>
</dbReference>
<reference evidence="2" key="1">
    <citation type="submission" date="2022-10" db="EMBL/GenBank/DDBJ databases">
        <title>Tapping the CABI collections for fungal endophytes: first genome assemblies for Collariella, Neodidymelliopsis, Ascochyta clinopodiicola, Didymella pomorum, Didymosphaeria variabile, Neocosmospora piperis and Neocucurbitaria cava.</title>
        <authorList>
            <person name="Hill R."/>
        </authorList>
    </citation>
    <scope>NUCLEOTIDE SEQUENCE</scope>
    <source>
        <strain evidence="2">IMI 360193</strain>
    </source>
</reference>
<keyword evidence="3" id="KW-1185">Reference proteome</keyword>
<feature type="region of interest" description="Disordered" evidence="1">
    <location>
        <begin position="25"/>
        <end position="59"/>
    </location>
</feature>
<protein>
    <submittedName>
        <fullName evidence="2">Uncharacterized protein</fullName>
    </submittedName>
</protein>
<evidence type="ECO:0000313" key="2">
    <source>
        <dbReference type="EMBL" id="KAJ4341592.1"/>
    </source>
</evidence>
<sequence length="408" mass="46347">MSDETDKPAAKDMSAHDDFVEEIEAVQPTEMPLDDDTVDATGATDDISEDHQSSSKSRHLQDVDDYIATKGLTTTLDQLPKLTAYTFAISDDKRYFDDRKLLFLGGTDSFQVWARLKTYSSKQDEIDFNYYSFLSHHARPAHDLSRLPISMYPFRLLTGNKEKLTVLVRYVFNWIAGVDRPFSTEAKESLKSALIDIEEAIEKAPGGFTYMKNSPSAKIVESAEASDQSDEEVEAYRSLDTPSTRQIFEPKANPKPKAPPRVVAAETSQIQDPVIGVRASSIGSDEEPAKPKFRRMAKPMPKPQPKQKSIATPKKVVPAKRRADRAGLGEEDGYAQLEDLEVERNEIEKEQAEMLKCQADRKREEREDAQWMKELETRRKKIEKEEGKLLEGKSARWLLVYQRQHKKA</sequence>
<organism evidence="2 3">
    <name type="scientific">Didymella glomerata</name>
    <dbReference type="NCBI Taxonomy" id="749621"/>
    <lineage>
        <taxon>Eukaryota</taxon>
        <taxon>Fungi</taxon>
        <taxon>Dikarya</taxon>
        <taxon>Ascomycota</taxon>
        <taxon>Pezizomycotina</taxon>
        <taxon>Dothideomycetes</taxon>
        <taxon>Pleosporomycetidae</taxon>
        <taxon>Pleosporales</taxon>
        <taxon>Pleosporineae</taxon>
        <taxon>Didymellaceae</taxon>
        <taxon>Didymella</taxon>
    </lineage>
</organism>
<name>A0A9W9C3E8_9PLEO</name>
<dbReference type="AlphaFoldDB" id="A0A9W9C3E8"/>
<accession>A0A9W9C3E8</accession>